<gene>
    <name evidence="2" type="ORF">EH31_04825</name>
</gene>
<evidence type="ECO:0000256" key="1">
    <source>
        <dbReference type="SAM" id="SignalP"/>
    </source>
</evidence>
<keyword evidence="1" id="KW-0732">Signal</keyword>
<dbReference type="InterPro" id="IPR046715">
    <property type="entry name" value="DUF6607"/>
</dbReference>
<reference evidence="2 3" key="1">
    <citation type="submission" date="2014-04" db="EMBL/GenBank/DDBJ databases">
        <title>A comprehensive comparison of genomes of Erythrobacter spp. strains.</title>
        <authorList>
            <person name="Zheng Q."/>
        </authorList>
    </citation>
    <scope>NUCLEOTIDE SEQUENCE [LARGE SCALE GENOMIC DNA]</scope>
    <source>
        <strain evidence="2 3">DSM 6997</strain>
    </source>
</reference>
<protein>
    <recommendedName>
        <fullName evidence="4">Secreted protein</fullName>
    </recommendedName>
</protein>
<name>A0A074MJF6_ERYLO</name>
<feature type="signal peptide" evidence="1">
    <location>
        <begin position="1"/>
        <end position="27"/>
    </location>
</feature>
<proteinExistence type="predicted"/>
<feature type="chain" id="PRO_5001697243" description="Secreted protein" evidence="1">
    <location>
        <begin position="28"/>
        <end position="344"/>
    </location>
</feature>
<sequence>MIRFSKSLAGVSLAALMMVASPSPALADDPVGDRSAQAEAAAFEADRADILAMAGDFRVSFDMKETTPWRADYEPIDAKVSGGFESVRVIEDTGRKIVLQHLLVVGSEDNPFIVKHWRQDWEYEPEQILVYNAPGRWVLDDVPEAMRKGRWSQTVYQVDDSPRYAGWGQWETTNGVRRWRSNWTIRPLARRDATRDPVYDHYVSINRHQPFPGGWIHWQDNTKSKWVDGEAVPYVQESVLNTYTRYDDYPVSAADEYWEATSQYWAAVRAEWEASLSKTGGIVIEEEASTGTVISGDLLQMGTDIAKGEMDTNAAIAKAQTLIREGTGATRTAASTEQGSDAGY</sequence>
<evidence type="ECO:0000313" key="2">
    <source>
        <dbReference type="EMBL" id="KEO91998.1"/>
    </source>
</evidence>
<dbReference type="OrthoDB" id="8564954at2"/>
<keyword evidence="3" id="KW-1185">Reference proteome</keyword>
<evidence type="ECO:0008006" key="4">
    <source>
        <dbReference type="Google" id="ProtNLM"/>
    </source>
</evidence>
<accession>A0A074MJF6</accession>
<dbReference type="Pfam" id="PF20311">
    <property type="entry name" value="DUF6607"/>
    <property type="match status" value="1"/>
</dbReference>
<organism evidence="2 3">
    <name type="scientific">Erythrobacter longus</name>
    <dbReference type="NCBI Taxonomy" id="1044"/>
    <lineage>
        <taxon>Bacteria</taxon>
        <taxon>Pseudomonadati</taxon>
        <taxon>Pseudomonadota</taxon>
        <taxon>Alphaproteobacteria</taxon>
        <taxon>Sphingomonadales</taxon>
        <taxon>Erythrobacteraceae</taxon>
        <taxon>Erythrobacter/Porphyrobacter group</taxon>
        <taxon>Erythrobacter</taxon>
    </lineage>
</organism>
<dbReference type="STRING" id="1044.EH31_04825"/>
<evidence type="ECO:0000313" key="3">
    <source>
        <dbReference type="Proteomes" id="UP000027647"/>
    </source>
</evidence>
<dbReference type="EMBL" id="JMIW01000001">
    <property type="protein sequence ID" value="KEO91998.1"/>
    <property type="molecule type" value="Genomic_DNA"/>
</dbReference>
<comment type="caution">
    <text evidence="2">The sequence shown here is derived from an EMBL/GenBank/DDBJ whole genome shotgun (WGS) entry which is preliminary data.</text>
</comment>
<dbReference type="eggNOG" id="ENOG502Z873">
    <property type="taxonomic scope" value="Bacteria"/>
</dbReference>
<dbReference type="AlphaFoldDB" id="A0A074MJF6"/>
<dbReference type="Proteomes" id="UP000027647">
    <property type="component" value="Unassembled WGS sequence"/>
</dbReference>